<dbReference type="GO" id="GO:1901601">
    <property type="term" value="P:strigolactone biosynthetic process"/>
    <property type="evidence" value="ECO:0007669"/>
    <property type="project" value="TreeGrafter"/>
</dbReference>
<organism evidence="1 2">
    <name type="scientific">Zizania palustris</name>
    <name type="common">Northern wild rice</name>
    <dbReference type="NCBI Taxonomy" id="103762"/>
    <lineage>
        <taxon>Eukaryota</taxon>
        <taxon>Viridiplantae</taxon>
        <taxon>Streptophyta</taxon>
        <taxon>Embryophyta</taxon>
        <taxon>Tracheophyta</taxon>
        <taxon>Spermatophyta</taxon>
        <taxon>Magnoliopsida</taxon>
        <taxon>Liliopsida</taxon>
        <taxon>Poales</taxon>
        <taxon>Poaceae</taxon>
        <taxon>BOP clade</taxon>
        <taxon>Oryzoideae</taxon>
        <taxon>Oryzeae</taxon>
        <taxon>Zizaniinae</taxon>
        <taxon>Zizania</taxon>
    </lineage>
</organism>
<protein>
    <recommendedName>
        <fullName evidence="3">Beta-carotene isomerase D27-like C-terminal domain-containing protein</fullName>
    </recommendedName>
</protein>
<accession>A0A8J5WF70</accession>
<proteinExistence type="predicted"/>
<evidence type="ECO:0000313" key="1">
    <source>
        <dbReference type="EMBL" id="KAG8090233.1"/>
    </source>
</evidence>
<comment type="caution">
    <text evidence="1">The sequence shown here is derived from an EMBL/GenBank/DDBJ whole genome shotgun (WGS) entry which is preliminary data.</text>
</comment>
<dbReference type="PANTHER" id="PTHR33591">
    <property type="entry name" value="BETA-CAROTENE ISOMERASE D27"/>
    <property type="match status" value="1"/>
</dbReference>
<keyword evidence="2" id="KW-1185">Reference proteome</keyword>
<dbReference type="AlphaFoldDB" id="A0A8J5WF70"/>
<dbReference type="Proteomes" id="UP000729402">
    <property type="component" value="Unassembled WGS sequence"/>
</dbReference>
<evidence type="ECO:0008006" key="3">
    <source>
        <dbReference type="Google" id="ProtNLM"/>
    </source>
</evidence>
<sequence>MEFTGLGLLLDHGCVWAPAVAKQSYVKRRRSRRRCSAAVRAVMVRPQEEAPATTETAAAAAAMSMTTTTVTKTMKAPVYRDNWFDELAIGYLSRNLQEASGLKNEKDGYEGLIDAALAISRIFSLNKQGEIVTQALEQALPSYILTMIKVMMPPSRFSRECFAAFTTIFFPWLVGPCEVYILHRVTA</sequence>
<dbReference type="PANTHER" id="PTHR33591:SF1">
    <property type="entry name" value="BETA-CAROTENE ISOMERASE D27, CHLOROPLASTIC"/>
    <property type="match status" value="1"/>
</dbReference>
<dbReference type="GO" id="GO:0016859">
    <property type="term" value="F:cis-trans isomerase activity"/>
    <property type="evidence" value="ECO:0007669"/>
    <property type="project" value="TreeGrafter"/>
</dbReference>
<dbReference type="OrthoDB" id="416096at2759"/>
<evidence type="ECO:0000313" key="2">
    <source>
        <dbReference type="Proteomes" id="UP000729402"/>
    </source>
</evidence>
<reference evidence="1" key="1">
    <citation type="journal article" date="2021" name="bioRxiv">
        <title>Whole Genome Assembly and Annotation of Northern Wild Rice, Zizania palustris L., Supports a Whole Genome Duplication in the Zizania Genus.</title>
        <authorList>
            <person name="Haas M."/>
            <person name="Kono T."/>
            <person name="Macchietto M."/>
            <person name="Millas R."/>
            <person name="McGilp L."/>
            <person name="Shao M."/>
            <person name="Duquette J."/>
            <person name="Hirsch C.N."/>
            <person name="Kimball J."/>
        </authorList>
    </citation>
    <scope>NUCLEOTIDE SEQUENCE</scope>
    <source>
        <tissue evidence="1">Fresh leaf tissue</tissue>
    </source>
</reference>
<gene>
    <name evidence="1" type="ORF">GUJ93_ZPchr0011g27691</name>
</gene>
<reference evidence="1" key="2">
    <citation type="submission" date="2021-02" db="EMBL/GenBank/DDBJ databases">
        <authorList>
            <person name="Kimball J.A."/>
            <person name="Haas M.W."/>
            <person name="Macchietto M."/>
            <person name="Kono T."/>
            <person name="Duquette J."/>
            <person name="Shao M."/>
        </authorList>
    </citation>
    <scope>NUCLEOTIDE SEQUENCE</scope>
    <source>
        <tissue evidence="1">Fresh leaf tissue</tissue>
    </source>
</reference>
<dbReference type="EMBL" id="JAAALK010000081">
    <property type="protein sequence ID" value="KAG8090233.1"/>
    <property type="molecule type" value="Genomic_DNA"/>
</dbReference>
<dbReference type="InterPro" id="IPR038938">
    <property type="entry name" value="D27-like"/>
</dbReference>
<dbReference type="GO" id="GO:0009536">
    <property type="term" value="C:plastid"/>
    <property type="evidence" value="ECO:0007669"/>
    <property type="project" value="TreeGrafter"/>
</dbReference>
<name>A0A8J5WF70_ZIZPA</name>